<sequence length="363" mass="37118">MSATPATSSHGVGDKTPTFVPSKQTADETSDSTMDAASSSVSADGKSKKRGLFGFGKKKLDNDESLPTPGSSSSAPTSTPRVLPDTATRQPAPSPVNVTSVPPMTPSSPGRAGHPSSPRLSSPSGSQIFERNVQDSSALPSSAAIPAHIQTENHIPPVLDASSEAITDDHLSPDSVEIVTHTHHQPAGAAVTGGSMPPSQDSLAAPWAEDLAAFSSDKEDIASNYGSLDSSDVRRLSFISFADVVQAEHGGPPGVSGNRESVHLAGLTSLASLGGARSPSPIRSPVSSQGPETSPPNSKTGSIKGLSMSPMRQPLGSPMSAEHSIAGGDLNIETMSQALRRTASTDLSQARSIPVSPLDSPSR</sequence>
<accession>A0A136J4H5</accession>
<dbReference type="PANTHER" id="PTHR42111">
    <property type="entry name" value="YALI0D23727P"/>
    <property type="match status" value="1"/>
</dbReference>
<dbReference type="PANTHER" id="PTHR42111:SF1">
    <property type="entry name" value="YALI0D23727P"/>
    <property type="match status" value="1"/>
</dbReference>
<keyword evidence="3" id="KW-1185">Reference proteome</keyword>
<feature type="compositionally biased region" description="Low complexity" evidence="1">
    <location>
        <begin position="272"/>
        <end position="288"/>
    </location>
</feature>
<feature type="compositionally biased region" description="Polar residues" evidence="1">
    <location>
        <begin position="333"/>
        <end position="351"/>
    </location>
</feature>
<dbReference type="Proteomes" id="UP000070501">
    <property type="component" value="Unassembled WGS sequence"/>
</dbReference>
<organism evidence="2 3">
    <name type="scientific">Microdochium bolleyi</name>
    <dbReference type="NCBI Taxonomy" id="196109"/>
    <lineage>
        <taxon>Eukaryota</taxon>
        <taxon>Fungi</taxon>
        <taxon>Dikarya</taxon>
        <taxon>Ascomycota</taxon>
        <taxon>Pezizomycotina</taxon>
        <taxon>Sordariomycetes</taxon>
        <taxon>Xylariomycetidae</taxon>
        <taxon>Xylariales</taxon>
        <taxon>Microdochiaceae</taxon>
        <taxon>Microdochium</taxon>
    </lineage>
</organism>
<dbReference type="OrthoDB" id="5364312at2759"/>
<feature type="compositionally biased region" description="Polar residues" evidence="1">
    <location>
        <begin position="289"/>
        <end position="301"/>
    </location>
</feature>
<proteinExistence type="predicted"/>
<feature type="compositionally biased region" description="Low complexity" evidence="1">
    <location>
        <begin position="65"/>
        <end position="80"/>
    </location>
</feature>
<feature type="compositionally biased region" description="Low complexity" evidence="1">
    <location>
        <begin position="136"/>
        <end position="147"/>
    </location>
</feature>
<reference evidence="3" key="1">
    <citation type="submission" date="2016-02" db="EMBL/GenBank/DDBJ databases">
        <title>Draft genome sequence of Microdochium bolleyi, a fungal endophyte of beachgrass.</title>
        <authorList>
            <consortium name="DOE Joint Genome Institute"/>
            <person name="David A.S."/>
            <person name="May G."/>
            <person name="Haridas S."/>
            <person name="Lim J."/>
            <person name="Wang M."/>
            <person name="Labutti K."/>
            <person name="Lipzen A."/>
            <person name="Barry K."/>
            <person name="Grigoriev I.V."/>
        </authorList>
    </citation>
    <scope>NUCLEOTIDE SEQUENCE [LARGE SCALE GENOMIC DNA]</scope>
    <source>
        <strain evidence="3">J235TASD1</strain>
    </source>
</reference>
<gene>
    <name evidence="2" type="ORF">Micbo1qcDRAFT_59338</name>
</gene>
<feature type="compositionally biased region" description="Low complexity" evidence="1">
    <location>
        <begin position="31"/>
        <end position="44"/>
    </location>
</feature>
<feature type="compositionally biased region" description="Polar residues" evidence="1">
    <location>
        <begin position="1"/>
        <end position="10"/>
    </location>
</feature>
<feature type="region of interest" description="Disordered" evidence="1">
    <location>
        <begin position="272"/>
        <end position="363"/>
    </location>
</feature>
<dbReference type="AlphaFoldDB" id="A0A136J4H5"/>
<feature type="region of interest" description="Disordered" evidence="1">
    <location>
        <begin position="1"/>
        <end position="155"/>
    </location>
</feature>
<protein>
    <submittedName>
        <fullName evidence="2">Uncharacterized protein</fullName>
    </submittedName>
</protein>
<evidence type="ECO:0000256" key="1">
    <source>
        <dbReference type="SAM" id="MobiDB-lite"/>
    </source>
</evidence>
<feature type="compositionally biased region" description="Low complexity" evidence="1">
    <location>
        <begin position="115"/>
        <end position="126"/>
    </location>
</feature>
<dbReference type="EMBL" id="KQ964249">
    <property type="protein sequence ID" value="KXJ92072.1"/>
    <property type="molecule type" value="Genomic_DNA"/>
</dbReference>
<evidence type="ECO:0000313" key="2">
    <source>
        <dbReference type="EMBL" id="KXJ92072.1"/>
    </source>
</evidence>
<dbReference type="InParanoid" id="A0A136J4H5"/>
<evidence type="ECO:0000313" key="3">
    <source>
        <dbReference type="Proteomes" id="UP000070501"/>
    </source>
</evidence>
<name>A0A136J4H5_9PEZI</name>